<sequence length="149" mass="17072">MHLTSLQSSRDLRDFNDRNPKIKCNLRLSRTRTSSRSWESLNQRNPDRRRRISLDITNNIGWARFEQQATSTAQCDAQFKLETKVFKIKDSFSNYLKVKKENVSIAIESETKAFANNSPSHEIAIEVDGFLNLVLGKSVGSVSPTMQQH</sequence>
<reference evidence="1 2" key="1">
    <citation type="submission" date="2015-04" db="EMBL/GenBank/DDBJ databases">
        <authorList>
            <person name="Syromyatnikov M.Y."/>
            <person name="Popov V.N."/>
        </authorList>
    </citation>
    <scope>NUCLEOTIDE SEQUENCE [LARGE SCALE GENOMIC DNA]</scope>
</reference>
<evidence type="ECO:0000313" key="1">
    <source>
        <dbReference type="EMBL" id="CRK97930.1"/>
    </source>
</evidence>
<organism evidence="1 2">
    <name type="scientific">Clunio marinus</name>
    <dbReference type="NCBI Taxonomy" id="568069"/>
    <lineage>
        <taxon>Eukaryota</taxon>
        <taxon>Metazoa</taxon>
        <taxon>Ecdysozoa</taxon>
        <taxon>Arthropoda</taxon>
        <taxon>Hexapoda</taxon>
        <taxon>Insecta</taxon>
        <taxon>Pterygota</taxon>
        <taxon>Neoptera</taxon>
        <taxon>Endopterygota</taxon>
        <taxon>Diptera</taxon>
        <taxon>Nematocera</taxon>
        <taxon>Chironomoidea</taxon>
        <taxon>Chironomidae</taxon>
        <taxon>Clunio</taxon>
    </lineage>
</organism>
<accession>A0A1J1IDT9</accession>
<dbReference type="EMBL" id="CVRI01000047">
    <property type="protein sequence ID" value="CRK97930.1"/>
    <property type="molecule type" value="Genomic_DNA"/>
</dbReference>
<protein>
    <submittedName>
        <fullName evidence="1">CLUMA_CG011303, isoform A</fullName>
    </submittedName>
</protein>
<evidence type="ECO:0000313" key="2">
    <source>
        <dbReference type="Proteomes" id="UP000183832"/>
    </source>
</evidence>
<proteinExistence type="predicted"/>
<dbReference type="Proteomes" id="UP000183832">
    <property type="component" value="Unassembled WGS sequence"/>
</dbReference>
<gene>
    <name evidence="1" type="ORF">CLUMA_CG011303</name>
</gene>
<name>A0A1J1IDT9_9DIPT</name>
<dbReference type="AlphaFoldDB" id="A0A1J1IDT9"/>
<keyword evidence="2" id="KW-1185">Reference proteome</keyword>